<evidence type="ECO:0000313" key="1">
    <source>
        <dbReference type="EMBL" id="JAH11473.1"/>
    </source>
</evidence>
<dbReference type="AlphaFoldDB" id="A0A0E9Q5U0"/>
<dbReference type="EMBL" id="GBXM01097104">
    <property type="protein sequence ID" value="JAH11473.1"/>
    <property type="molecule type" value="Transcribed_RNA"/>
</dbReference>
<protein>
    <submittedName>
        <fullName evidence="1">Uncharacterized protein</fullName>
    </submittedName>
</protein>
<reference evidence="1" key="1">
    <citation type="submission" date="2014-11" db="EMBL/GenBank/DDBJ databases">
        <authorList>
            <person name="Amaro Gonzalez C."/>
        </authorList>
    </citation>
    <scope>NUCLEOTIDE SEQUENCE</scope>
</reference>
<organism evidence="1">
    <name type="scientific">Anguilla anguilla</name>
    <name type="common">European freshwater eel</name>
    <name type="synonym">Muraena anguilla</name>
    <dbReference type="NCBI Taxonomy" id="7936"/>
    <lineage>
        <taxon>Eukaryota</taxon>
        <taxon>Metazoa</taxon>
        <taxon>Chordata</taxon>
        <taxon>Craniata</taxon>
        <taxon>Vertebrata</taxon>
        <taxon>Euteleostomi</taxon>
        <taxon>Actinopterygii</taxon>
        <taxon>Neopterygii</taxon>
        <taxon>Teleostei</taxon>
        <taxon>Anguilliformes</taxon>
        <taxon>Anguillidae</taxon>
        <taxon>Anguilla</taxon>
    </lineage>
</organism>
<reference evidence="1" key="2">
    <citation type="journal article" date="2015" name="Fish Shellfish Immunol.">
        <title>Early steps in the European eel (Anguilla anguilla)-Vibrio vulnificus interaction in the gills: Role of the RtxA13 toxin.</title>
        <authorList>
            <person name="Callol A."/>
            <person name="Pajuelo D."/>
            <person name="Ebbesson L."/>
            <person name="Teles M."/>
            <person name="MacKenzie S."/>
            <person name="Amaro C."/>
        </authorList>
    </citation>
    <scope>NUCLEOTIDE SEQUENCE</scope>
</reference>
<sequence>MSNKPVLTVLSMLNRNASQQGNNKHSDQPRG</sequence>
<accession>A0A0E9Q5U0</accession>
<proteinExistence type="predicted"/>
<name>A0A0E9Q5U0_ANGAN</name>